<dbReference type="PANTHER" id="PTHR35662:SF1">
    <property type="entry name" value="INTERACTOR OF HORMAD1 PROTEIN 1"/>
    <property type="match status" value="1"/>
</dbReference>
<reference evidence="3 4" key="1">
    <citation type="submission" date="2025-04" db="UniProtKB">
        <authorList>
            <consortium name="RefSeq"/>
        </authorList>
    </citation>
    <scope>IDENTIFICATION</scope>
</reference>
<keyword evidence="2" id="KW-1185">Reference proteome</keyword>
<evidence type="ECO:0000256" key="1">
    <source>
        <dbReference type="SAM" id="MobiDB-lite"/>
    </source>
</evidence>
<evidence type="ECO:0000313" key="2">
    <source>
        <dbReference type="Proteomes" id="UP000515156"/>
    </source>
</evidence>
<evidence type="ECO:0000313" key="4">
    <source>
        <dbReference type="RefSeq" id="XP_030062932.1"/>
    </source>
</evidence>
<dbReference type="InterPro" id="IPR031529">
    <property type="entry name" value="IHO1"/>
</dbReference>
<dbReference type="GO" id="GO:0042138">
    <property type="term" value="P:meiotic DNA double-strand break formation"/>
    <property type="evidence" value="ECO:0007669"/>
    <property type="project" value="InterPro"/>
</dbReference>
<dbReference type="AlphaFoldDB" id="A0A6P7Y5X5"/>
<feature type="region of interest" description="Disordered" evidence="1">
    <location>
        <begin position="54"/>
        <end position="78"/>
    </location>
</feature>
<dbReference type="PANTHER" id="PTHR35662">
    <property type="entry name" value="INTERACTOR OF HORMAD1 PROTEIN 1"/>
    <property type="match status" value="1"/>
</dbReference>
<dbReference type="Pfam" id="PF15771">
    <property type="entry name" value="IHO1"/>
    <property type="match status" value="1"/>
</dbReference>
<sequence length="216" mass="24069">MNFNVWNIKDMFSIPPGMGTNKSSGRNSVPSDYSSLTDSQLLFGSQFCPDNSQPTSLDFGAQSKQQKSSDHNSQDSESSIFVKYQTRPHLFGGDGKEKGPLHSYGIGKPKGFLEQFEENRKKAKDKQESEILSSLICHIQEGIQRLHTSFNQFEENENSRNKSVLDGLENISKTFQENGHSYYGSILSAVTAKSSVEQALLEMENRLISVSTENAV</sequence>
<dbReference type="Proteomes" id="UP000515156">
    <property type="component" value="Chromosome 6"/>
</dbReference>
<organism evidence="2 4">
    <name type="scientific">Microcaecilia unicolor</name>
    <dbReference type="NCBI Taxonomy" id="1415580"/>
    <lineage>
        <taxon>Eukaryota</taxon>
        <taxon>Metazoa</taxon>
        <taxon>Chordata</taxon>
        <taxon>Craniata</taxon>
        <taxon>Vertebrata</taxon>
        <taxon>Euteleostomi</taxon>
        <taxon>Amphibia</taxon>
        <taxon>Gymnophiona</taxon>
        <taxon>Siphonopidae</taxon>
        <taxon>Microcaecilia</taxon>
    </lineage>
</organism>
<dbReference type="GO" id="GO:0000794">
    <property type="term" value="C:condensed nuclear chromosome"/>
    <property type="evidence" value="ECO:0007669"/>
    <property type="project" value="TreeGrafter"/>
</dbReference>
<protein>
    <submittedName>
        <fullName evidence="3 4">Interactor of HORMAD1 protein 1-like isoform X1</fullName>
    </submittedName>
</protein>
<dbReference type="RefSeq" id="XP_030062932.1">
    <property type="nucleotide sequence ID" value="XM_030207072.1"/>
</dbReference>
<feature type="region of interest" description="Disordered" evidence="1">
    <location>
        <begin position="14"/>
        <end position="33"/>
    </location>
</feature>
<dbReference type="GO" id="GO:0006310">
    <property type="term" value="P:DNA recombination"/>
    <property type="evidence" value="ECO:0007669"/>
    <property type="project" value="InterPro"/>
</dbReference>
<dbReference type="OrthoDB" id="10066605at2759"/>
<dbReference type="RefSeq" id="XP_030062931.1">
    <property type="nucleotide sequence ID" value="XM_030207071.1"/>
</dbReference>
<name>A0A6P7Y5X5_9AMPH</name>
<accession>A0A6P7Y5X5</accession>
<feature type="compositionally biased region" description="Polar residues" evidence="1">
    <location>
        <begin position="20"/>
        <end position="33"/>
    </location>
</feature>
<feature type="compositionally biased region" description="Polar residues" evidence="1">
    <location>
        <begin position="54"/>
        <end position="66"/>
    </location>
</feature>
<dbReference type="KEGG" id="muo:115472709"/>
<proteinExistence type="predicted"/>
<gene>
    <name evidence="3 4" type="primary">LOC115472709</name>
</gene>
<evidence type="ECO:0000313" key="3">
    <source>
        <dbReference type="RefSeq" id="XP_030062931.1"/>
    </source>
</evidence>
<dbReference type="GO" id="GO:0007129">
    <property type="term" value="P:homologous chromosome pairing at meiosis"/>
    <property type="evidence" value="ECO:0007669"/>
    <property type="project" value="TreeGrafter"/>
</dbReference>
<dbReference type="GeneID" id="115472709"/>